<dbReference type="Proteomes" id="UP001165308">
    <property type="component" value="Unassembled WGS sequence"/>
</dbReference>
<organism evidence="3 4">
    <name type="scientific">Halomonas llamarensis</name>
    <dbReference type="NCBI Taxonomy" id="2945104"/>
    <lineage>
        <taxon>Bacteria</taxon>
        <taxon>Pseudomonadati</taxon>
        <taxon>Pseudomonadota</taxon>
        <taxon>Gammaproteobacteria</taxon>
        <taxon>Oceanospirillales</taxon>
        <taxon>Halomonadaceae</taxon>
        <taxon>Halomonas</taxon>
    </lineage>
</organism>
<proteinExistence type="predicted"/>
<feature type="signal peptide" evidence="2">
    <location>
        <begin position="1"/>
        <end position="21"/>
    </location>
</feature>
<feature type="chain" id="PRO_5046310786" description="Zinc resistance-associated protein" evidence="2">
    <location>
        <begin position="22"/>
        <end position="128"/>
    </location>
</feature>
<accession>A0ABT0SLC7</accession>
<evidence type="ECO:0000313" key="3">
    <source>
        <dbReference type="EMBL" id="MCL7928416.1"/>
    </source>
</evidence>
<keyword evidence="2" id="KW-0732">Signal</keyword>
<reference evidence="3" key="1">
    <citation type="submission" date="2022-05" db="EMBL/GenBank/DDBJ databases">
        <title>Halomonas geminus sp. nov. and Halomonas llamarensis sp. nov. isolated from high-altitude salars of the Atacama Desert.</title>
        <authorList>
            <person name="Hintersatz C."/>
            <person name="Rojas L.A."/>
            <person name="Wei T.-S."/>
            <person name="Kutschke S."/>
            <person name="Lehmann F."/>
            <person name="Jain R."/>
            <person name="Pollmann K."/>
        </authorList>
    </citation>
    <scope>NUCLEOTIDE SEQUENCE</scope>
    <source>
        <strain evidence="3">ATCHA</strain>
    </source>
</reference>
<comment type="caution">
    <text evidence="3">The sequence shown here is derived from an EMBL/GenBank/DDBJ whole genome shotgun (WGS) entry which is preliminary data.</text>
</comment>
<sequence length="128" mass="14852">MKLTRSFFAPMLLAVVLIPFAATANADHHGGKTSERDNMPEHMQERMEQRLQAVYQKAGISEEKQTQLNEARESHYNAMRELREEHYGRMQEILTEEERAALKAAMRDMQKDYRNKRGDRGMAPEAAE</sequence>
<evidence type="ECO:0008006" key="5">
    <source>
        <dbReference type="Google" id="ProtNLM"/>
    </source>
</evidence>
<name>A0ABT0SLC7_9GAMM</name>
<feature type="compositionally biased region" description="Basic and acidic residues" evidence="1">
    <location>
        <begin position="108"/>
        <end position="122"/>
    </location>
</feature>
<evidence type="ECO:0000256" key="1">
    <source>
        <dbReference type="SAM" id="MobiDB-lite"/>
    </source>
</evidence>
<evidence type="ECO:0000313" key="4">
    <source>
        <dbReference type="Proteomes" id="UP001165308"/>
    </source>
</evidence>
<keyword evidence="4" id="KW-1185">Reference proteome</keyword>
<feature type="region of interest" description="Disordered" evidence="1">
    <location>
        <begin position="26"/>
        <end position="47"/>
    </location>
</feature>
<protein>
    <recommendedName>
        <fullName evidence="5">Zinc resistance-associated protein</fullName>
    </recommendedName>
</protein>
<gene>
    <name evidence="3" type="ORF">M8006_00195</name>
</gene>
<evidence type="ECO:0000256" key="2">
    <source>
        <dbReference type="SAM" id="SignalP"/>
    </source>
</evidence>
<feature type="region of interest" description="Disordered" evidence="1">
    <location>
        <begin position="108"/>
        <end position="128"/>
    </location>
</feature>
<dbReference type="EMBL" id="JAMJPJ010000001">
    <property type="protein sequence ID" value="MCL7928416.1"/>
    <property type="molecule type" value="Genomic_DNA"/>
</dbReference>
<dbReference type="RefSeq" id="WP_250078859.1">
    <property type="nucleotide sequence ID" value="NZ_JAMJPJ010000001.1"/>
</dbReference>